<evidence type="ECO:0000256" key="3">
    <source>
        <dbReference type="ARBA" id="ARBA00022448"/>
    </source>
</evidence>
<comment type="subcellular location">
    <subcellularLocation>
        <location evidence="1">Cell inner membrane</location>
        <topology evidence="1">Single-pass membrane protein</topology>
    </subcellularLocation>
</comment>
<dbReference type="Gene3D" id="3.30.1360.100">
    <property type="entry name" value="General secretion pathway protein M, EpsM"/>
    <property type="match status" value="1"/>
</dbReference>
<evidence type="ECO:0000256" key="4">
    <source>
        <dbReference type="ARBA" id="ARBA00022475"/>
    </source>
</evidence>
<dbReference type="InterPro" id="IPR007690">
    <property type="entry name" value="T2SS_GspM"/>
</dbReference>
<keyword evidence="4" id="KW-1003">Cell membrane</keyword>
<dbReference type="GO" id="GO:0005886">
    <property type="term" value="C:plasma membrane"/>
    <property type="evidence" value="ECO:0007669"/>
    <property type="project" value="UniProtKB-SubCell"/>
</dbReference>
<evidence type="ECO:0000313" key="11">
    <source>
        <dbReference type="EMBL" id="AWH88367.1"/>
    </source>
</evidence>
<dbReference type="Pfam" id="PF04612">
    <property type="entry name" value="T2SSM"/>
    <property type="match status" value="1"/>
</dbReference>
<keyword evidence="3" id="KW-0813">Transport</keyword>
<dbReference type="GO" id="GO:0015628">
    <property type="term" value="P:protein secretion by the type II secretion system"/>
    <property type="evidence" value="ECO:0007669"/>
    <property type="project" value="InterPro"/>
</dbReference>
<protein>
    <submittedName>
        <fullName evidence="11">Type II secretion system protein M</fullName>
    </submittedName>
</protein>
<dbReference type="GO" id="GO:0015627">
    <property type="term" value="C:type II protein secretion system complex"/>
    <property type="evidence" value="ECO:0007669"/>
    <property type="project" value="InterPro"/>
</dbReference>
<gene>
    <name evidence="11" type="ORF">HYN51_07255</name>
</gene>
<evidence type="ECO:0000256" key="9">
    <source>
        <dbReference type="ARBA" id="ARBA00023136"/>
    </source>
</evidence>
<comment type="similarity">
    <text evidence="2">Belongs to the GSP M family.</text>
</comment>
<dbReference type="OrthoDB" id="6624834at2"/>
<feature type="transmembrane region" description="Helical" evidence="10">
    <location>
        <begin position="21"/>
        <end position="40"/>
    </location>
</feature>
<keyword evidence="9 10" id="KW-0472">Membrane</keyword>
<accession>A0A2Y9TXC5</accession>
<evidence type="ECO:0000313" key="12">
    <source>
        <dbReference type="Proteomes" id="UP000244908"/>
    </source>
</evidence>
<organism evidence="11 12">
    <name type="scientific">Limnobaculum parvum</name>
    <dbReference type="NCBI Taxonomy" id="2172103"/>
    <lineage>
        <taxon>Bacteria</taxon>
        <taxon>Pseudomonadati</taxon>
        <taxon>Pseudomonadota</taxon>
        <taxon>Gammaproteobacteria</taxon>
        <taxon>Enterobacterales</taxon>
        <taxon>Budviciaceae</taxon>
        <taxon>Limnobaculum</taxon>
    </lineage>
</organism>
<name>A0A2Y9TXC5_9GAMM</name>
<evidence type="ECO:0000256" key="2">
    <source>
        <dbReference type="ARBA" id="ARBA00010637"/>
    </source>
</evidence>
<keyword evidence="8 10" id="KW-1133">Transmembrane helix</keyword>
<evidence type="ECO:0000256" key="6">
    <source>
        <dbReference type="ARBA" id="ARBA00022692"/>
    </source>
</evidence>
<sequence length="158" mass="17464">MKEKLIAYFNAKAPRERVLMVLGVITLLWGLLFYGVWIPLQNAVQEGWQSISRSQDTISWMQEQAQERDLPAYQLIADDPKQAIEQSAAEAKITLAPVQVAANNADINIDNVPFSSLKSWLTTLNSTSGIRIETITMAPADNVGGVKVQLKLAWGPRG</sequence>
<proteinExistence type="inferred from homology"/>
<dbReference type="SUPFAM" id="SSF103054">
    <property type="entry name" value="General secretion pathway protein M, EpsM"/>
    <property type="match status" value="1"/>
</dbReference>
<dbReference type="KEGG" id="lpv:HYN51_07255"/>
<dbReference type="Proteomes" id="UP000244908">
    <property type="component" value="Chromosome"/>
</dbReference>
<dbReference type="InterPro" id="IPR023229">
    <property type="entry name" value="T2SS_M_periplasmic_sf"/>
</dbReference>
<evidence type="ECO:0000256" key="1">
    <source>
        <dbReference type="ARBA" id="ARBA00004377"/>
    </source>
</evidence>
<evidence type="ECO:0000256" key="8">
    <source>
        <dbReference type="ARBA" id="ARBA00022989"/>
    </source>
</evidence>
<evidence type="ECO:0000256" key="7">
    <source>
        <dbReference type="ARBA" id="ARBA00022927"/>
    </source>
</evidence>
<dbReference type="RefSeq" id="WP_108900440.1">
    <property type="nucleotide sequence ID" value="NZ_CP029185.2"/>
</dbReference>
<evidence type="ECO:0000256" key="10">
    <source>
        <dbReference type="SAM" id="Phobius"/>
    </source>
</evidence>
<keyword evidence="7" id="KW-0653">Protein transport</keyword>
<evidence type="ECO:0000256" key="5">
    <source>
        <dbReference type="ARBA" id="ARBA00022519"/>
    </source>
</evidence>
<keyword evidence="5" id="KW-0997">Cell inner membrane</keyword>
<dbReference type="AlphaFoldDB" id="A0A2Y9TXC5"/>
<dbReference type="EMBL" id="CP029185">
    <property type="protein sequence ID" value="AWH88367.1"/>
    <property type="molecule type" value="Genomic_DNA"/>
</dbReference>
<keyword evidence="6 10" id="KW-0812">Transmembrane</keyword>
<reference evidence="11 12" key="1">
    <citation type="journal article" date="2019" name="Int. J. Syst. Evol. Microbiol.">
        <title>Limnobaculum parvum gen. nov., sp. nov., isolated from a freshwater lake.</title>
        <authorList>
            <person name="Baek C."/>
            <person name="Shin S.K."/>
            <person name="Yi H."/>
        </authorList>
    </citation>
    <scope>NUCLEOTIDE SEQUENCE [LARGE SCALE GENOMIC DNA]</scope>
    <source>
        <strain evidence="11 12">HYN0051</strain>
    </source>
</reference>
<keyword evidence="12" id="KW-1185">Reference proteome</keyword>